<proteinExistence type="predicted"/>
<gene>
    <name evidence="1" type="ordered locus">sll5089</name>
</gene>
<protein>
    <submittedName>
        <fullName evidence="1">Uncharacterized protein</fullName>
    </submittedName>
</protein>
<dbReference type="EnsemblBacteria" id="BAD01859">
    <property type="protein sequence ID" value="BAD01859"/>
    <property type="gene ID" value="BAD01859"/>
</dbReference>
<dbReference type="EMBL" id="AP004310">
    <property type="protein sequence ID" value="BAD01859.1"/>
    <property type="molecule type" value="Genomic_DNA"/>
</dbReference>
<name>Q6ZEP1_SYNY3</name>
<keyword evidence="2" id="KW-1185">Reference proteome</keyword>
<dbReference type="InterPro" id="IPR007404">
    <property type="entry name" value="YdjM-like"/>
</dbReference>
<sequence>MAQPAVEACYRQPELEGLLHSLYSARSVLVTSGEGMGKTYLVRQVWERLLSDGVTCQYFEPATPKTLLMAIASLLPDIDISTSPAGRILPFISRPLEQRFSHRSATHSLLASLTLAVVSYGLWFLAPVIPLVIIHAINIGYFAGWFLDCFTKSGVEMFYPLGVRCVCPGNRNLRISTGSAAEYWLMVFVVAIAKRDKQRLEIAKVSYPFGEGDSERYLAQLSSYDRQKAATFREWSRLRNQVVQVKLLVLGTGED</sequence>
<dbReference type="Pfam" id="PF04307">
    <property type="entry name" value="YdjM"/>
    <property type="match status" value="1"/>
</dbReference>
<reference evidence="1 2" key="1">
    <citation type="journal article" date="2003" name="DNA Res.">
        <title>Structural analysis of four large plasmids harboring in a unicellular cyanobacterium, Synechocystis sp. PCC 6803.</title>
        <authorList>
            <person name="Kaneko T."/>
            <person name="Nakamura Y."/>
            <person name="Sasamoto S."/>
            <person name="Watanabe A."/>
            <person name="Kohara M."/>
            <person name="Matsumoto M."/>
            <person name="Shimpo S."/>
            <person name="Yamada M."/>
            <person name="Tabata S."/>
        </authorList>
    </citation>
    <scope>NUCLEOTIDE SEQUENCE [LARGE SCALE GENOMIC DNA]</scope>
    <source>
        <strain evidence="2">ATCC 27184 / PCC 6803 / Kazusa</strain>
    </source>
</reference>
<dbReference type="KEGG" id="syn:sll5089"/>
<dbReference type="Proteomes" id="UP000001425">
    <property type="component" value="Plasmid pSYSM"/>
</dbReference>
<accession>Q6ZEP1</accession>
<dbReference type="PANTHER" id="PTHR35531:SF1">
    <property type="entry name" value="INNER MEMBRANE PROTEIN YBCI-RELATED"/>
    <property type="match status" value="1"/>
</dbReference>
<evidence type="ECO:0000313" key="1">
    <source>
        <dbReference type="EMBL" id="BAD01859.1"/>
    </source>
</evidence>
<geneLocation type="plasmid" evidence="1 2">
    <name>pSYSM</name>
</geneLocation>
<organism evidence="1 2">
    <name type="scientific">Synechocystis sp. (strain ATCC 27184 / PCC 6803 / Kazusa)</name>
    <dbReference type="NCBI Taxonomy" id="1111708"/>
    <lineage>
        <taxon>Bacteria</taxon>
        <taxon>Bacillati</taxon>
        <taxon>Cyanobacteriota</taxon>
        <taxon>Cyanophyceae</taxon>
        <taxon>Synechococcales</taxon>
        <taxon>Merismopediaceae</taxon>
        <taxon>Synechocystis</taxon>
    </lineage>
</organism>
<dbReference type="PANTHER" id="PTHR35531">
    <property type="entry name" value="INNER MEMBRANE PROTEIN YBCI-RELATED"/>
    <property type="match status" value="1"/>
</dbReference>
<dbReference type="GO" id="GO:0005886">
    <property type="term" value="C:plasma membrane"/>
    <property type="evidence" value="ECO:0000318"/>
    <property type="project" value="GO_Central"/>
</dbReference>
<dbReference type="InParanoid" id="Q6ZEP1"/>
<keyword evidence="1" id="KW-0614">Plasmid</keyword>
<evidence type="ECO:0000313" key="2">
    <source>
        <dbReference type="Proteomes" id="UP000001425"/>
    </source>
</evidence>
<dbReference type="AlphaFoldDB" id="Q6ZEP1"/>